<dbReference type="InterPro" id="IPR038255">
    <property type="entry name" value="PBS_linker_sf"/>
</dbReference>
<accession>A0ABX5RYG6</accession>
<organism evidence="2 3">
    <name type="scientific">Pseudoduganella albidiflava</name>
    <dbReference type="NCBI Taxonomy" id="321983"/>
    <lineage>
        <taxon>Bacteria</taxon>
        <taxon>Pseudomonadati</taxon>
        <taxon>Pseudomonadota</taxon>
        <taxon>Betaproteobacteria</taxon>
        <taxon>Burkholderiales</taxon>
        <taxon>Oxalobacteraceae</taxon>
        <taxon>Telluria group</taxon>
        <taxon>Pseudoduganella</taxon>
    </lineage>
</organism>
<proteinExistence type="predicted"/>
<evidence type="ECO:0000259" key="1">
    <source>
        <dbReference type="Pfam" id="PF13946"/>
    </source>
</evidence>
<gene>
    <name evidence="2" type="ORF">EYF70_19805</name>
</gene>
<reference evidence="2 3" key="1">
    <citation type="submission" date="2019-02" db="EMBL/GenBank/DDBJ databases">
        <title>Draft Genome Sequences of Six Type Strains of the Genus Massilia.</title>
        <authorList>
            <person name="Miess H."/>
            <person name="Frediansyhah A."/>
            <person name="Gross H."/>
        </authorList>
    </citation>
    <scope>NUCLEOTIDE SEQUENCE [LARGE SCALE GENOMIC DNA]</scope>
    <source>
        <strain evidence="2 3">DSM 17472</strain>
    </source>
</reference>
<protein>
    <submittedName>
        <fullName evidence="2">DUF4214 domain-containing protein</fullName>
    </submittedName>
</protein>
<dbReference type="Gene3D" id="1.10.3130.20">
    <property type="entry name" value="Phycobilisome linker domain"/>
    <property type="match status" value="1"/>
</dbReference>
<dbReference type="InterPro" id="IPR025282">
    <property type="entry name" value="DUF4214"/>
</dbReference>
<dbReference type="Proteomes" id="UP000292307">
    <property type="component" value="Chromosome"/>
</dbReference>
<name>A0ABX5RYG6_9BURK</name>
<dbReference type="EMBL" id="CP036401">
    <property type="protein sequence ID" value="QBI02839.1"/>
    <property type="molecule type" value="Genomic_DNA"/>
</dbReference>
<feature type="domain" description="DUF4214" evidence="1">
    <location>
        <begin position="339"/>
        <end position="394"/>
    </location>
</feature>
<evidence type="ECO:0000313" key="3">
    <source>
        <dbReference type="Proteomes" id="UP000292307"/>
    </source>
</evidence>
<evidence type="ECO:0000313" key="2">
    <source>
        <dbReference type="EMBL" id="QBI02839.1"/>
    </source>
</evidence>
<dbReference type="Pfam" id="PF13946">
    <property type="entry name" value="DUF4214"/>
    <property type="match status" value="1"/>
</dbReference>
<sequence>MLGKNVARCALSNDARHFAATCQGSKAKLVMLNGPCARPGPLCDTCLLTPGINLRSKNPMYVEDQTTVSAELAEASSEVFSESTIESILALISTTEDPEIAIDNLSAANNAVINPDDETELLFVELTGTTPTTVTVTGDTEVIVFQGGGGVEATFNSVAPAGARVEGEIILGAGPQAAEGDETIERVIVGTAQADEITILDDVATKVIAGDGDTILAGDGHTVVVAAQGSSTVFGGADTMLQAVGKDTDFTVTAGDGSVTIANATTGVEVEISNAQYVMLDDGDALIFAANEAEAAVANLYQAVLGRAADAEGLDFWFGALQQDQTVDAIAQGFLNSTEYGDPDLDNTEFIAELYQNALGRTADTSGAAFWVAALESGASRAGVVAEFARVAANHEELNEPGVVGSVTIVDNIIS</sequence>
<keyword evidence="3" id="KW-1185">Reference proteome</keyword>